<evidence type="ECO:0000313" key="2">
    <source>
        <dbReference type="EMBL" id="QSB07194.1"/>
    </source>
</evidence>
<geneLocation type="plasmid" evidence="2 3">
    <name>p1</name>
</geneLocation>
<proteinExistence type="predicted"/>
<dbReference type="KEGG" id="nav:JQS30_16960"/>
<keyword evidence="3" id="KW-1185">Reference proteome</keyword>
<gene>
    <name evidence="2" type="ORF">JQS30_16960</name>
</gene>
<dbReference type="AlphaFoldDB" id="A0A895XPB5"/>
<feature type="compositionally biased region" description="Basic and acidic residues" evidence="1">
    <location>
        <begin position="135"/>
        <end position="145"/>
    </location>
</feature>
<accession>A0A895XPB5</accession>
<protein>
    <submittedName>
        <fullName evidence="2">Uncharacterized protein</fullName>
    </submittedName>
</protein>
<evidence type="ECO:0000313" key="3">
    <source>
        <dbReference type="Proteomes" id="UP000662939"/>
    </source>
</evidence>
<dbReference type="EMBL" id="CP070498">
    <property type="protein sequence ID" value="QSB07194.1"/>
    <property type="molecule type" value="Genomic_DNA"/>
</dbReference>
<name>A0A895XPB5_9ACTN</name>
<feature type="region of interest" description="Disordered" evidence="1">
    <location>
        <begin position="130"/>
        <end position="158"/>
    </location>
</feature>
<dbReference type="RefSeq" id="WP_213173189.1">
    <property type="nucleotide sequence ID" value="NZ_CP070498.1"/>
</dbReference>
<reference evidence="2" key="1">
    <citation type="submission" date="2021-02" db="EMBL/GenBank/DDBJ databases">
        <title>Natronoglycomyces albus gen. nov., sp. nov, a haloalkaliphilic actinobacterium from a soda solonchak soil.</title>
        <authorList>
            <person name="Sorokin D.Y."/>
            <person name="Khijniak T.V."/>
            <person name="Zakharycheva A.P."/>
            <person name="Boueva O.V."/>
            <person name="Ariskina E.V."/>
            <person name="Hahnke R.L."/>
            <person name="Bunk B."/>
            <person name="Sproer C."/>
            <person name="Schumann P."/>
            <person name="Evtushenko L.I."/>
            <person name="Kublanov I.V."/>
        </authorList>
    </citation>
    <scope>NUCLEOTIDE SEQUENCE</scope>
    <source>
        <strain evidence="2">DSM 106290</strain>
        <plasmid evidence="2">p1</plasmid>
    </source>
</reference>
<dbReference type="Proteomes" id="UP000662939">
    <property type="component" value="Plasmid p1"/>
</dbReference>
<sequence>MLDDESPRVDAPELERLAANLREISANLEAYIQDRAEAIAAPRIAKAEAEIERLHTEHKRNVASCEQRYADMQGEVQRQFTALERQVAQGGFLAQFLPANVWSAAGITRYEKSQLRPSWVNHVMQCADEAGLSLDTERQQREGAPSDRPPQQRRRTSR</sequence>
<organism evidence="2 3">
    <name type="scientific">Natronoglycomyces albus</name>
    <dbReference type="NCBI Taxonomy" id="2811108"/>
    <lineage>
        <taxon>Bacteria</taxon>
        <taxon>Bacillati</taxon>
        <taxon>Actinomycetota</taxon>
        <taxon>Actinomycetes</taxon>
        <taxon>Glycomycetales</taxon>
        <taxon>Glycomycetaceae</taxon>
        <taxon>Natronoglycomyces</taxon>
    </lineage>
</organism>
<keyword evidence="2" id="KW-0614">Plasmid</keyword>
<evidence type="ECO:0000256" key="1">
    <source>
        <dbReference type="SAM" id="MobiDB-lite"/>
    </source>
</evidence>